<dbReference type="AlphaFoldDB" id="A0A654M4T1"/>
<accession>A0A654M4T1</accession>
<protein>
    <submittedName>
        <fullName evidence="1">Uncharacterized protein</fullName>
    </submittedName>
</protein>
<dbReference type="KEGG" id="taa:NMY3_03601"/>
<gene>
    <name evidence="1" type="ORF">NMY3_03601</name>
</gene>
<keyword evidence="2" id="KW-1185">Reference proteome</keyword>
<dbReference type="EMBL" id="CP012850">
    <property type="protein sequence ID" value="ALI37783.1"/>
    <property type="molecule type" value="Genomic_DNA"/>
</dbReference>
<proteinExistence type="predicted"/>
<evidence type="ECO:0000313" key="1">
    <source>
        <dbReference type="EMBL" id="ALI37783.1"/>
    </source>
</evidence>
<evidence type="ECO:0000313" key="2">
    <source>
        <dbReference type="Proteomes" id="UP000058925"/>
    </source>
</evidence>
<dbReference type="Proteomes" id="UP000058925">
    <property type="component" value="Chromosome"/>
</dbReference>
<reference evidence="2" key="1">
    <citation type="submission" date="2015-10" db="EMBL/GenBank/DDBJ databases">
        <title>Niche specialization of a soil ammonia-oxidizing archaeon, Candidatus Nitrosocosmicus oleophilus.</title>
        <authorList>
            <person name="Jung M.-Y."/>
            <person name="Rhee S.-K."/>
        </authorList>
    </citation>
    <scope>NUCLEOTIDE SEQUENCE [LARGE SCALE GENOMIC DNA]</scope>
    <source>
        <strain evidence="2">MY3</strain>
    </source>
</reference>
<name>A0A654M4T1_9ARCH</name>
<sequence>MNKDLEITKSIMTHIHLILGNEPEKNHTFNSLQELYDKIDARLEPYDTTEETSYHRKELLFTFEKNIEWMIVRKIIISDHDKKSGTLAIKIDKEKLVKYIVDPERSLIETNEDNEIDKM</sequence>
<organism evidence="1 2">
    <name type="scientific">Candidatus Nitrosocosmicus oleophilus</name>
    <dbReference type="NCBI Taxonomy" id="1353260"/>
    <lineage>
        <taxon>Archaea</taxon>
        <taxon>Nitrososphaerota</taxon>
        <taxon>Nitrososphaeria</taxon>
        <taxon>Nitrososphaerales</taxon>
        <taxon>Nitrososphaeraceae</taxon>
        <taxon>Candidatus Nitrosocosmicus</taxon>
    </lineage>
</organism>